<dbReference type="Proteomes" id="UP000186218">
    <property type="component" value="Unassembled WGS sequence"/>
</dbReference>
<dbReference type="Gene3D" id="1.20.1290.10">
    <property type="entry name" value="AhpD-like"/>
    <property type="match status" value="1"/>
</dbReference>
<dbReference type="OrthoDB" id="4704294at2"/>
<proteinExistence type="predicted"/>
<organism evidence="3 4">
    <name type="scientific">Williamsia sterculiae</name>
    <dbReference type="NCBI Taxonomy" id="1344003"/>
    <lineage>
        <taxon>Bacteria</taxon>
        <taxon>Bacillati</taxon>
        <taxon>Actinomycetota</taxon>
        <taxon>Actinomycetes</taxon>
        <taxon>Mycobacteriales</taxon>
        <taxon>Nocardiaceae</taxon>
        <taxon>Williamsia</taxon>
    </lineage>
</organism>
<feature type="compositionally biased region" description="Low complexity" evidence="1">
    <location>
        <begin position="179"/>
        <end position="206"/>
    </location>
</feature>
<evidence type="ECO:0000259" key="2">
    <source>
        <dbReference type="Pfam" id="PF02627"/>
    </source>
</evidence>
<gene>
    <name evidence="3" type="ORF">SAMN05445060_1627</name>
</gene>
<feature type="region of interest" description="Disordered" evidence="1">
    <location>
        <begin position="174"/>
        <end position="206"/>
    </location>
</feature>
<sequence>MTHSRVSPGDFRRLGPVNWLITRVVARAIRVPDAHLFSTLARTGGLFRAWLYYSARMMPFGVLTRWQTEVVILRVATLRDCGYELDHHIRLGRRAGIDAATLAKITTGPTADWAPRERALLTAVDELVTTRDIGDDGWTELAAHLSERELIAVVMLVGQYDSLATTIGTLRIPRDDFGSPSPASSSPSLRSPSSTSPSLRSPGSRR</sequence>
<evidence type="ECO:0000313" key="4">
    <source>
        <dbReference type="Proteomes" id="UP000186218"/>
    </source>
</evidence>
<dbReference type="SUPFAM" id="SSF69118">
    <property type="entry name" value="AhpD-like"/>
    <property type="match status" value="1"/>
</dbReference>
<accession>A0A1N7EXU9</accession>
<dbReference type="AlphaFoldDB" id="A0A1N7EXU9"/>
<dbReference type="InterPro" id="IPR029032">
    <property type="entry name" value="AhpD-like"/>
</dbReference>
<feature type="domain" description="Carboxymuconolactone decarboxylase-like" evidence="2">
    <location>
        <begin position="46"/>
        <end position="125"/>
    </location>
</feature>
<protein>
    <submittedName>
        <fullName evidence="3">Alkylhydroperoxidase AhpD family core domain-containing protein</fullName>
    </submittedName>
</protein>
<dbReference type="PANTHER" id="PTHR34846:SF5">
    <property type="entry name" value="CARBOXYMUCONOLACTONE DECARBOXYLASE-LIKE DOMAIN-CONTAINING PROTEIN"/>
    <property type="match status" value="1"/>
</dbReference>
<reference evidence="3 4" key="1">
    <citation type="submission" date="2017-01" db="EMBL/GenBank/DDBJ databases">
        <authorList>
            <person name="Mah S.A."/>
            <person name="Swanson W.J."/>
            <person name="Moy G.W."/>
            <person name="Vacquier V.D."/>
        </authorList>
    </citation>
    <scope>NUCLEOTIDE SEQUENCE [LARGE SCALE GENOMIC DNA]</scope>
    <source>
        <strain evidence="3 4">CPCC 203464</strain>
    </source>
</reference>
<keyword evidence="3" id="KW-0560">Oxidoreductase</keyword>
<dbReference type="STRING" id="1344003.SAMN05445060_1627"/>
<dbReference type="GO" id="GO:0051920">
    <property type="term" value="F:peroxiredoxin activity"/>
    <property type="evidence" value="ECO:0007669"/>
    <property type="project" value="InterPro"/>
</dbReference>
<name>A0A1N7EXU9_9NOCA</name>
<evidence type="ECO:0000256" key="1">
    <source>
        <dbReference type="SAM" id="MobiDB-lite"/>
    </source>
</evidence>
<dbReference type="PANTHER" id="PTHR34846">
    <property type="entry name" value="4-CARBOXYMUCONOLACTONE DECARBOXYLASE FAMILY PROTEIN (AFU_ORTHOLOGUE AFUA_6G11590)"/>
    <property type="match status" value="1"/>
</dbReference>
<dbReference type="Pfam" id="PF02627">
    <property type="entry name" value="CMD"/>
    <property type="match status" value="1"/>
</dbReference>
<dbReference type="EMBL" id="FTNT01000004">
    <property type="protein sequence ID" value="SIR92890.1"/>
    <property type="molecule type" value="Genomic_DNA"/>
</dbReference>
<evidence type="ECO:0000313" key="3">
    <source>
        <dbReference type="EMBL" id="SIR92890.1"/>
    </source>
</evidence>
<keyword evidence="3" id="KW-0575">Peroxidase</keyword>
<keyword evidence="4" id="KW-1185">Reference proteome</keyword>
<dbReference type="InterPro" id="IPR003779">
    <property type="entry name" value="CMD-like"/>
</dbReference>